<dbReference type="WBParaSite" id="RSKR_0000579000.1">
    <property type="protein sequence ID" value="RSKR_0000579000.1"/>
    <property type="gene ID" value="RSKR_0000579000"/>
</dbReference>
<evidence type="ECO:0000313" key="1">
    <source>
        <dbReference type="Proteomes" id="UP000095286"/>
    </source>
</evidence>
<accession>A0AC35TYY1</accession>
<name>A0AC35TYY1_9BILA</name>
<dbReference type="Proteomes" id="UP000095286">
    <property type="component" value="Unplaced"/>
</dbReference>
<organism evidence="1 2">
    <name type="scientific">Rhabditophanes sp. KR3021</name>
    <dbReference type="NCBI Taxonomy" id="114890"/>
    <lineage>
        <taxon>Eukaryota</taxon>
        <taxon>Metazoa</taxon>
        <taxon>Ecdysozoa</taxon>
        <taxon>Nematoda</taxon>
        <taxon>Chromadorea</taxon>
        <taxon>Rhabditida</taxon>
        <taxon>Tylenchina</taxon>
        <taxon>Panagrolaimomorpha</taxon>
        <taxon>Strongyloidoidea</taxon>
        <taxon>Alloionematidae</taxon>
        <taxon>Rhabditophanes</taxon>
    </lineage>
</organism>
<proteinExistence type="predicted"/>
<reference evidence="2" key="1">
    <citation type="submission" date="2016-11" db="UniProtKB">
        <authorList>
            <consortium name="WormBaseParasite"/>
        </authorList>
    </citation>
    <scope>IDENTIFICATION</scope>
    <source>
        <strain evidence="2">KR3021</strain>
    </source>
</reference>
<evidence type="ECO:0000313" key="2">
    <source>
        <dbReference type="WBParaSite" id="RSKR_0000579000.1"/>
    </source>
</evidence>
<protein>
    <submittedName>
        <fullName evidence="2">T6PP_N domain-containing protein</fullName>
    </submittedName>
</protein>
<sequence length="1246" mass="142045">MELVNGTIQALIEHPFQKSRNKLNGCAEVDDTTAAKDLTRILKAINEVRDFQLDDTDLINKAMPHLVSIWRAKMKYSEIAFEGLQIVLELSLQTTYTTAKFFDCLIQSLGYHTVQFWKATIPNVYNSDLSYGTKYRDSLLFSLTLFDINYGQSRLKELFAADGGIQQSLLGIHAKRFGEQYHHLQRRRSKSSLLQTDDSMSEMSDDEYDLHGKTLTEKRFRCKITQHVNSSNESLDKNDDNDDANSTYSTGGLTSHHFNKRVINVSNAPPVSLKREKSGEWEIKQGSGGLVSCVDPVMSKDHENVWLANLGMNLNQKNSKVDFPNKGLVPDNAPATNTLGLPLIRQQLADVLFHVLADDEDEDDKTGTKRVVRDEMSLLGVLNNYNKGNYKLNPVIVQEDDYNVYYGGISNGLIWPAFHNLEEFIVKMYDDVKMLNDHWCAYVRVNYQFAIDAVRNSRPQDFIWIHDYHLMLTGQIMLNLDPNLEVGFFLHIPFQPAIEFFTKYEICGLPILRGLLKFSKVGFQTHRDRNSFINYIAQFLPSTQITYDNKTDTHTATHEGATCALGVFPVSIKNEDFLKIATDPLIIQKSKEVKATLMGPNPAPDANLFFSVERFDYTKGIKEKLNAWKHYFQKYPDRIGKDVIFQVAVTNRRSVDTYRIYQDECISMSDAINEMYKSDKYPHWKPLIFQTDGLPRPELVSTYLAMDIGLVTPKKDGMNLVVKEMLVCNPNAGLVLSTGAGSEIQFTNAGLCTDEEKTYKRIEDLFNVDEFADALYAAATESIEIRSAHGKKLNEFIMANDIERWSSSFLDPAWSHQVVKLTEIQSLDDFYKLMMRTRDIRRQIVERVIKGVPINDHFSISLYNAKESLLHGCQPGTTILHLKTDNGDECKAKFDIFTEIKEFERDISFLKYALTNDVYNVELFIDSLQEGYADGSEKFKDEVCNVIDLFYDADHFDFFFTDRDGTLKSYSSSYTASVQPAYAGVIQATFARRCAQVCAIITTSPMMSTGILDVSVIPEGYYYYGASVGRDWYLEPGNKFRDNSISHNELHLLDLIFDDITTLLSKKEWRHFTWIGSGLQKHYGHITLAHQDVFHSVDDSQVHLLDIQIKAIVQRLDPDHEHIVIKLTETDIKIFLKETKSNAVFTKGDGIQLFAKTMGFDYSKGRILVCGDSESDIPMLETCLKANKKNVYTVWVTKDVKLREKVANLCRSNDNAQFAFVSSPEVLLGGMAQATIREINMRPKER</sequence>